<dbReference type="EMBL" id="JARBHB010000002">
    <property type="protein sequence ID" value="KAJ8894261.1"/>
    <property type="molecule type" value="Genomic_DNA"/>
</dbReference>
<dbReference type="Proteomes" id="UP001159363">
    <property type="component" value="Chromosome 2"/>
</dbReference>
<name>A0ABQ9ID52_9NEOP</name>
<organism evidence="1 2">
    <name type="scientific">Dryococelus australis</name>
    <dbReference type="NCBI Taxonomy" id="614101"/>
    <lineage>
        <taxon>Eukaryota</taxon>
        <taxon>Metazoa</taxon>
        <taxon>Ecdysozoa</taxon>
        <taxon>Arthropoda</taxon>
        <taxon>Hexapoda</taxon>
        <taxon>Insecta</taxon>
        <taxon>Pterygota</taxon>
        <taxon>Neoptera</taxon>
        <taxon>Polyneoptera</taxon>
        <taxon>Phasmatodea</taxon>
        <taxon>Verophasmatodea</taxon>
        <taxon>Anareolatae</taxon>
        <taxon>Phasmatidae</taxon>
        <taxon>Eurycanthinae</taxon>
        <taxon>Dryococelus</taxon>
    </lineage>
</organism>
<comment type="caution">
    <text evidence="1">The sequence shown here is derived from an EMBL/GenBank/DDBJ whole genome shotgun (WGS) entry which is preliminary data.</text>
</comment>
<sequence length="215" mass="24188">MKQAKQATSLDRAEGTTINQLFCFTLEETAQRFPRNILRSMWRTYELLWLGLPSVGCQTNPGLRRVIDGKTARQFIAMRVEAIRDLMRLSRAAPSSPTLLGLRHEISFNQAATFNPTDSAKHQAERLACLPSIKANRVKSPVGRLPDFCMRESCRTMPLVGGFSRGSPVSPVLSFRRCNILTLISFIGSQDFDVKSRPNLFTHSDWLQRDSCLVG</sequence>
<gene>
    <name evidence="1" type="ORF">PR048_006873</name>
</gene>
<reference evidence="1 2" key="1">
    <citation type="submission" date="2023-02" db="EMBL/GenBank/DDBJ databases">
        <title>LHISI_Scaffold_Assembly.</title>
        <authorList>
            <person name="Stuart O.P."/>
            <person name="Cleave R."/>
            <person name="Magrath M.J.L."/>
            <person name="Mikheyev A.S."/>
        </authorList>
    </citation>
    <scope>NUCLEOTIDE SEQUENCE [LARGE SCALE GENOMIC DNA]</scope>
    <source>
        <strain evidence="1">Daus_M_001</strain>
        <tissue evidence="1">Leg muscle</tissue>
    </source>
</reference>
<evidence type="ECO:0000313" key="1">
    <source>
        <dbReference type="EMBL" id="KAJ8894261.1"/>
    </source>
</evidence>
<keyword evidence="2" id="KW-1185">Reference proteome</keyword>
<protein>
    <submittedName>
        <fullName evidence="1">Uncharacterized protein</fullName>
    </submittedName>
</protein>
<proteinExistence type="predicted"/>
<evidence type="ECO:0000313" key="2">
    <source>
        <dbReference type="Proteomes" id="UP001159363"/>
    </source>
</evidence>
<accession>A0ABQ9ID52</accession>